<feature type="signal peptide" evidence="2">
    <location>
        <begin position="1"/>
        <end position="20"/>
    </location>
</feature>
<proteinExistence type="predicted"/>
<organism evidence="3 4">
    <name type="scientific">Drechslerella dactyloides</name>
    <name type="common">Nematode-trapping fungus</name>
    <name type="synonym">Arthrobotrys dactyloides</name>
    <dbReference type="NCBI Taxonomy" id="74499"/>
    <lineage>
        <taxon>Eukaryota</taxon>
        <taxon>Fungi</taxon>
        <taxon>Dikarya</taxon>
        <taxon>Ascomycota</taxon>
        <taxon>Pezizomycotina</taxon>
        <taxon>Orbiliomycetes</taxon>
        <taxon>Orbiliales</taxon>
        <taxon>Orbiliaceae</taxon>
        <taxon>Drechslerella</taxon>
    </lineage>
</organism>
<dbReference type="Proteomes" id="UP001221413">
    <property type="component" value="Unassembled WGS sequence"/>
</dbReference>
<keyword evidence="2" id="KW-0732">Signal</keyword>
<evidence type="ECO:0000256" key="1">
    <source>
        <dbReference type="SAM" id="MobiDB-lite"/>
    </source>
</evidence>
<feature type="chain" id="PRO_5042117031" evidence="2">
    <location>
        <begin position="21"/>
        <end position="387"/>
    </location>
</feature>
<keyword evidence="4" id="KW-1185">Reference proteome</keyword>
<dbReference type="AlphaFoldDB" id="A0AAD6NGK6"/>
<gene>
    <name evidence="3" type="ORF">Dda_7300</name>
</gene>
<evidence type="ECO:0000313" key="3">
    <source>
        <dbReference type="EMBL" id="KAJ6257515.1"/>
    </source>
</evidence>
<accession>A0AAD6NGK6</accession>
<name>A0AAD6NGK6_DREDA</name>
<protein>
    <submittedName>
        <fullName evidence="3">Uncharacterized protein</fullName>
    </submittedName>
</protein>
<evidence type="ECO:0000256" key="2">
    <source>
        <dbReference type="SAM" id="SignalP"/>
    </source>
</evidence>
<sequence length="387" mass="43264">MMASFIPLLLLLLSSTSTHAELGSDMTIRVYFDDRSVWSKELDLDQAPQCNQIIFPARKRYAGRAPRIAAIVADNNLSPSTEPNTFDFTLYLEDSSLLCDPDMEGESYDLKLPYYAPGWNENSVRAIRGTSGYGGGGQYPSSDSDSDDEGDNNNDYGLAPYRGMMNRADSDYDIDGEERKWPDIEDLGRPPILQRFRDYTEDFGRPLYRGLGGRRNAVFGQYDDQESLLNNRNRRVTWNDEVVEFSAQDVEDQAQIEASLAPGLAGNRQDNVEIVDETSLNKRSLSKRAIQDDLMTPPPNQGTRVSWADLDNAARPLLQDDSDSGPEGPMMFFSGPAGFTLYPKTGFGLQPDTSVEIPVQTDDSLMEYLDVAMENLLSELYGRESQV</sequence>
<reference evidence="3" key="1">
    <citation type="submission" date="2023-01" db="EMBL/GenBank/DDBJ databases">
        <title>The chitinases involved in constricting ring structure development in the nematode-trapping fungus Drechslerella dactyloides.</title>
        <authorList>
            <person name="Wang R."/>
            <person name="Zhang L."/>
            <person name="Tang P."/>
            <person name="Li S."/>
            <person name="Liang L."/>
        </authorList>
    </citation>
    <scope>NUCLEOTIDE SEQUENCE</scope>
    <source>
        <strain evidence="3">YMF1.00031</strain>
    </source>
</reference>
<feature type="region of interest" description="Disordered" evidence="1">
    <location>
        <begin position="130"/>
        <end position="162"/>
    </location>
</feature>
<evidence type="ECO:0000313" key="4">
    <source>
        <dbReference type="Proteomes" id="UP001221413"/>
    </source>
</evidence>
<dbReference type="EMBL" id="JAQGDS010000010">
    <property type="protein sequence ID" value="KAJ6257515.1"/>
    <property type="molecule type" value="Genomic_DNA"/>
</dbReference>
<comment type="caution">
    <text evidence="3">The sequence shown here is derived from an EMBL/GenBank/DDBJ whole genome shotgun (WGS) entry which is preliminary data.</text>
</comment>